<dbReference type="PhylomeDB" id="B8MV69"/>
<protein>
    <recommendedName>
        <fullName evidence="3">DUF659 domain-containing protein</fullName>
    </recommendedName>
</protein>
<dbReference type="AlphaFoldDB" id="B8MV69"/>
<name>B8MV69_TALSN</name>
<gene>
    <name evidence="1" type="ORF">TSTA_008210</name>
</gene>
<evidence type="ECO:0000313" key="1">
    <source>
        <dbReference type="EMBL" id="EED11525.1"/>
    </source>
</evidence>
<dbReference type="RefSeq" id="XP_002488706.1">
    <property type="nucleotide sequence ID" value="XM_002488661.1"/>
</dbReference>
<dbReference type="OrthoDB" id="2677621at2759"/>
<feature type="non-terminal residue" evidence="1">
    <location>
        <position position="178"/>
    </location>
</feature>
<dbReference type="HOGENOM" id="CLU_1514190_0_0_1"/>
<evidence type="ECO:0008006" key="3">
    <source>
        <dbReference type="Google" id="ProtNLM"/>
    </source>
</evidence>
<evidence type="ECO:0000313" key="2">
    <source>
        <dbReference type="Proteomes" id="UP000001745"/>
    </source>
</evidence>
<dbReference type="EMBL" id="EQ962662">
    <property type="protein sequence ID" value="EED11525.1"/>
    <property type="molecule type" value="Genomic_DNA"/>
</dbReference>
<accession>B8MV69</accession>
<proteinExistence type="predicted"/>
<dbReference type="GeneID" id="8110143"/>
<reference evidence="2" key="1">
    <citation type="journal article" date="2015" name="Genome Announc.">
        <title>Genome sequence of the AIDS-associated pathogen Penicillium marneffei (ATCC18224) and its near taxonomic relative Talaromyces stipitatus (ATCC10500).</title>
        <authorList>
            <person name="Nierman W.C."/>
            <person name="Fedorova-Abrams N.D."/>
            <person name="Andrianopoulos A."/>
        </authorList>
    </citation>
    <scope>NUCLEOTIDE SEQUENCE [LARGE SCALE GENOMIC DNA]</scope>
    <source>
        <strain evidence="2">ATCC 10500 / CBS 375.48 / QM 6759 / NRRL 1006</strain>
    </source>
</reference>
<organism evidence="1 2">
    <name type="scientific">Talaromyces stipitatus (strain ATCC 10500 / CBS 375.48 / QM 6759 / NRRL 1006)</name>
    <name type="common">Penicillium stipitatum</name>
    <dbReference type="NCBI Taxonomy" id="441959"/>
    <lineage>
        <taxon>Eukaryota</taxon>
        <taxon>Fungi</taxon>
        <taxon>Dikarya</taxon>
        <taxon>Ascomycota</taxon>
        <taxon>Pezizomycotina</taxon>
        <taxon>Eurotiomycetes</taxon>
        <taxon>Eurotiomycetidae</taxon>
        <taxon>Eurotiales</taxon>
        <taxon>Trichocomaceae</taxon>
        <taxon>Talaromyces</taxon>
        <taxon>Talaromyces sect. Talaromyces</taxon>
    </lineage>
</organism>
<dbReference type="Proteomes" id="UP000001745">
    <property type="component" value="Unassembled WGS sequence"/>
</dbReference>
<sequence length="178" mass="20230">MASVHEAIESLQSSNDVVIIWVPCIAHVIQLSLKDLLGKMKAAPKIDTAEQTWSDDRVDSLHSKPCDLYQRESSAPRVILQLANQGAKACANPGCCYSVELHVLNACTRKETPVDLRYFLLPVRPRALCLELGAVVPFHRFTTLLSKSKDVIIYWVFKVYNKLFDHLEKSIRQLRQKR</sequence>
<dbReference type="VEuPathDB" id="FungiDB:TSTA_008210"/>
<dbReference type="InParanoid" id="B8MV69"/>
<keyword evidence="2" id="KW-1185">Reference proteome</keyword>